<dbReference type="Proteomes" id="UP000076720">
    <property type="component" value="Chromosome"/>
</dbReference>
<dbReference type="EMBL" id="CP012949">
    <property type="protein sequence ID" value="ANB05855.1"/>
    <property type="molecule type" value="Genomic_DNA"/>
</dbReference>
<organism evidence="2 3">
    <name type="scientific">Streptomyces ambofaciens</name>
    <dbReference type="NCBI Taxonomy" id="1889"/>
    <lineage>
        <taxon>Bacteria</taxon>
        <taxon>Bacillati</taxon>
        <taxon>Actinomycetota</taxon>
        <taxon>Actinomycetes</taxon>
        <taxon>Kitasatosporales</taxon>
        <taxon>Streptomycetaceae</taxon>
        <taxon>Streptomyces</taxon>
    </lineage>
</organism>
<reference evidence="2 3" key="2">
    <citation type="journal article" date="2016" name="Genome Announc.">
        <title>Complete Genome Sequence of Streptomyces ambofaciens DSM 40697, a Paradigm for Genome Plasticity Studies.</title>
        <authorList>
            <person name="Thibessard A."/>
            <person name="Leblond P."/>
        </authorList>
    </citation>
    <scope>NUCLEOTIDE SEQUENCE [LARGE SCALE GENOMIC DNA]</scope>
    <source>
        <strain evidence="2 3">DSM 40697</strain>
    </source>
</reference>
<reference evidence="3" key="1">
    <citation type="submission" date="2015-10" db="EMBL/GenBank/DDBJ databases">
        <title>Complete genome sequence of Streptomyces ambofaciens DSM 40697.</title>
        <authorList>
            <person name="Thibessard A."/>
            <person name="Leblond P."/>
        </authorList>
    </citation>
    <scope>NUCLEOTIDE SEQUENCE [LARGE SCALE GENOMIC DNA]</scope>
    <source>
        <strain evidence="3">DSM 40697</strain>
    </source>
</reference>
<sequence length="139" mass="15119">MLHHRTTPARASTDRPARVLFLPVPVFAPGASTGRTPTTLATALRRTATDLRRRLTRRVDRDDRTAAPTPPPGALARHLWADLARGYLALALTLMPRTRPAHSFTVFVASTDTLSARPGGPAPYRRLPGFREPGPDATP</sequence>
<gene>
    <name evidence="2" type="ORF">SAM40697_1895</name>
</gene>
<name>A0ABN4P461_STRAM</name>
<evidence type="ECO:0000313" key="2">
    <source>
        <dbReference type="EMBL" id="ANB05855.1"/>
    </source>
</evidence>
<evidence type="ECO:0000256" key="1">
    <source>
        <dbReference type="SAM" id="MobiDB-lite"/>
    </source>
</evidence>
<protein>
    <submittedName>
        <fullName evidence="2">Uncharacterized protein</fullName>
    </submittedName>
</protein>
<feature type="region of interest" description="Disordered" evidence="1">
    <location>
        <begin position="115"/>
        <end position="139"/>
    </location>
</feature>
<keyword evidence="3" id="KW-1185">Reference proteome</keyword>
<accession>A0ABN4P461</accession>
<evidence type="ECO:0000313" key="3">
    <source>
        <dbReference type="Proteomes" id="UP000076720"/>
    </source>
</evidence>
<proteinExistence type="predicted"/>